<dbReference type="EMBL" id="BAAAZH010000020">
    <property type="protein sequence ID" value="GAA4121607.1"/>
    <property type="molecule type" value="Genomic_DNA"/>
</dbReference>
<evidence type="ECO:0000313" key="2">
    <source>
        <dbReference type="Proteomes" id="UP001501495"/>
    </source>
</evidence>
<proteinExistence type="predicted"/>
<organism evidence="1 2">
    <name type="scientific">Nocardioides fonticola</name>
    <dbReference type="NCBI Taxonomy" id="450363"/>
    <lineage>
        <taxon>Bacteria</taxon>
        <taxon>Bacillati</taxon>
        <taxon>Actinomycetota</taxon>
        <taxon>Actinomycetes</taxon>
        <taxon>Propionibacteriales</taxon>
        <taxon>Nocardioidaceae</taxon>
        <taxon>Nocardioides</taxon>
    </lineage>
</organism>
<gene>
    <name evidence="1" type="ORF">GCM10022215_26610</name>
</gene>
<protein>
    <submittedName>
        <fullName evidence="1">Uncharacterized protein</fullName>
    </submittedName>
</protein>
<reference evidence="2" key="1">
    <citation type="journal article" date="2019" name="Int. J. Syst. Evol. Microbiol.">
        <title>The Global Catalogue of Microorganisms (GCM) 10K type strain sequencing project: providing services to taxonomists for standard genome sequencing and annotation.</title>
        <authorList>
            <consortium name="The Broad Institute Genomics Platform"/>
            <consortium name="The Broad Institute Genome Sequencing Center for Infectious Disease"/>
            <person name="Wu L."/>
            <person name="Ma J."/>
        </authorList>
    </citation>
    <scope>NUCLEOTIDE SEQUENCE [LARGE SCALE GENOMIC DNA]</scope>
    <source>
        <strain evidence="2">JCM 16703</strain>
    </source>
</reference>
<accession>A0ABP7XMD8</accession>
<keyword evidence="2" id="KW-1185">Reference proteome</keyword>
<comment type="caution">
    <text evidence="1">The sequence shown here is derived from an EMBL/GenBank/DDBJ whole genome shotgun (WGS) entry which is preliminary data.</text>
</comment>
<sequence length="113" mass="12279">MGEQPERGGDVLLVDLPRAAREGGGTEGRGIEALEVGHGRWFSRIDVSGRRSSCQEGAAPSIQGPPCEQTCCPHEVTDPPYIDRSLMDAYRAMSDAVTLARARHERGNRELFG</sequence>
<evidence type="ECO:0000313" key="1">
    <source>
        <dbReference type="EMBL" id="GAA4121607.1"/>
    </source>
</evidence>
<dbReference type="Proteomes" id="UP001501495">
    <property type="component" value="Unassembled WGS sequence"/>
</dbReference>
<name>A0ABP7XMD8_9ACTN</name>